<evidence type="ECO:0000313" key="1">
    <source>
        <dbReference type="EMBL" id="THF78999.1"/>
    </source>
</evidence>
<dbReference type="OrthoDB" id="2938417at2"/>
<dbReference type="AlphaFoldDB" id="A0A4S4BV63"/>
<gene>
    <name evidence="1" type="ORF">E6W99_14885</name>
</gene>
<organism evidence="1 2">
    <name type="scientific">Metabacillus sediminilitoris</name>
    <dbReference type="NCBI Taxonomy" id="2567941"/>
    <lineage>
        <taxon>Bacteria</taxon>
        <taxon>Bacillati</taxon>
        <taxon>Bacillota</taxon>
        <taxon>Bacilli</taxon>
        <taxon>Bacillales</taxon>
        <taxon>Bacillaceae</taxon>
        <taxon>Metabacillus</taxon>
    </lineage>
</organism>
<accession>A0A4S4BV63</accession>
<reference evidence="1 2" key="1">
    <citation type="submission" date="2019-04" db="EMBL/GenBank/DDBJ databases">
        <title>Bacillus sediminilitoris sp. nov., isolated from a tidal flat sediment on the East China Sea.</title>
        <authorList>
            <person name="Wei Y."/>
            <person name="Mao H."/>
            <person name="Fang J."/>
        </authorList>
    </citation>
    <scope>NUCLEOTIDE SEQUENCE [LARGE SCALE GENOMIC DNA]</scope>
    <source>
        <strain evidence="1 2">DSL-17</strain>
    </source>
</reference>
<comment type="caution">
    <text evidence="1">The sequence shown here is derived from an EMBL/GenBank/DDBJ whole genome shotgun (WGS) entry which is preliminary data.</text>
</comment>
<proteinExistence type="predicted"/>
<dbReference type="EMBL" id="SSNT01000010">
    <property type="protein sequence ID" value="THF78999.1"/>
    <property type="molecule type" value="Genomic_DNA"/>
</dbReference>
<dbReference type="RefSeq" id="WP_136355214.1">
    <property type="nucleotide sequence ID" value="NZ_CP046266.1"/>
</dbReference>
<dbReference type="InterPro" id="IPR036291">
    <property type="entry name" value="NAD(P)-bd_dom_sf"/>
</dbReference>
<dbReference type="SUPFAM" id="SSF51735">
    <property type="entry name" value="NAD(P)-binding Rossmann-fold domains"/>
    <property type="match status" value="1"/>
</dbReference>
<name>A0A4S4BV63_9BACI</name>
<sequence>MLKRVIVFGVHSYIGFGLCERLISEGVEVKAILSKPKDPYQRKMLEERLLMIGRNALLHITNVYEKTDDDNEIDMILHCCDDSREDSLMNEDRVNVMKSVELAQLFSIPYVYIASRNQDEKDTRIEHIKYCENYLNEHLKTRSYIKLPCLYGPFQPSTERIHQYLVDHERNKKNRLIIDEPILFIQDAIQSIWGLLENVKSGTTYFIHADVKQEKESSFLLEFRKNEYIPKHDENETIYMKEPTSIEEGLMDQVTCIEKFNQILKM</sequence>
<protein>
    <submittedName>
        <fullName evidence="1">NAD(P)-dependent oxidoreductase</fullName>
    </submittedName>
</protein>
<dbReference type="Proteomes" id="UP000310334">
    <property type="component" value="Unassembled WGS sequence"/>
</dbReference>
<keyword evidence="2" id="KW-1185">Reference proteome</keyword>
<evidence type="ECO:0000313" key="2">
    <source>
        <dbReference type="Proteomes" id="UP000310334"/>
    </source>
</evidence>